<feature type="domain" description="Immunoglobulin" evidence="14">
    <location>
        <begin position="28"/>
        <end position="112"/>
    </location>
</feature>
<evidence type="ECO:0000259" key="14">
    <source>
        <dbReference type="SMART" id="SM00409"/>
    </source>
</evidence>
<dbReference type="STRING" id="379532.ENSPCOP00000024165"/>
<dbReference type="GO" id="GO:0019221">
    <property type="term" value="P:cytokine-mediated signaling pathway"/>
    <property type="evidence" value="ECO:0007669"/>
    <property type="project" value="TreeGrafter"/>
</dbReference>
<dbReference type="FunFam" id="2.60.40.10:FF:000049">
    <property type="entry name" value="Leukocyte immunoglobulin-like receptor subfamily B member 1"/>
    <property type="match status" value="4"/>
</dbReference>
<dbReference type="Proteomes" id="UP000233160">
    <property type="component" value="Unassembled WGS sequence"/>
</dbReference>
<evidence type="ECO:0000256" key="9">
    <source>
        <dbReference type="ARBA" id="ARBA00023180"/>
    </source>
</evidence>
<keyword evidence="5" id="KW-0677">Repeat</keyword>
<reference evidence="15" key="2">
    <citation type="submission" date="2025-09" db="UniProtKB">
        <authorList>
            <consortium name="Ensembl"/>
        </authorList>
    </citation>
    <scope>IDENTIFICATION</scope>
</reference>
<dbReference type="SUPFAM" id="SSF48726">
    <property type="entry name" value="Immunoglobulin"/>
    <property type="match status" value="4"/>
</dbReference>
<dbReference type="PANTHER" id="PTHR11738:SF179">
    <property type="entry name" value="LEUKOCYTE IMMUNOGLOBULIN-LIKE RECEPTOR SUBFAMILY A MEMBER 5"/>
    <property type="match status" value="1"/>
</dbReference>
<evidence type="ECO:0000256" key="2">
    <source>
        <dbReference type="ARBA" id="ARBA00022475"/>
    </source>
</evidence>
<keyword evidence="10" id="KW-0393">Immunoglobulin domain</keyword>
<organism evidence="15 16">
    <name type="scientific">Propithecus coquereli</name>
    <name type="common">Coquerel's sifaka</name>
    <name type="synonym">Propithecus verreauxi coquereli</name>
    <dbReference type="NCBI Taxonomy" id="379532"/>
    <lineage>
        <taxon>Eukaryota</taxon>
        <taxon>Metazoa</taxon>
        <taxon>Chordata</taxon>
        <taxon>Craniata</taxon>
        <taxon>Vertebrata</taxon>
        <taxon>Euteleostomi</taxon>
        <taxon>Mammalia</taxon>
        <taxon>Eutheria</taxon>
        <taxon>Euarchontoglires</taxon>
        <taxon>Primates</taxon>
        <taxon>Strepsirrhini</taxon>
        <taxon>Lemuriformes</taxon>
        <taxon>Indriidae</taxon>
        <taxon>Propithecus</taxon>
    </lineage>
</organism>
<dbReference type="InterPro" id="IPR013151">
    <property type="entry name" value="Immunoglobulin_dom"/>
</dbReference>
<keyword evidence="6" id="KW-1133">Transmembrane helix</keyword>
<dbReference type="CDD" id="cd05751">
    <property type="entry name" value="IgC2_D1_LILR_KIR_like"/>
    <property type="match status" value="1"/>
</dbReference>
<dbReference type="SMART" id="SM00408">
    <property type="entry name" value="IGc2"/>
    <property type="match status" value="3"/>
</dbReference>
<evidence type="ECO:0000256" key="12">
    <source>
        <dbReference type="SAM" id="SignalP"/>
    </source>
</evidence>
<dbReference type="InterPro" id="IPR013783">
    <property type="entry name" value="Ig-like_fold"/>
</dbReference>
<proteinExistence type="predicted"/>
<keyword evidence="2" id="KW-1003">Cell membrane</keyword>
<dbReference type="InterPro" id="IPR036179">
    <property type="entry name" value="Ig-like_dom_sf"/>
</dbReference>
<dbReference type="InterPro" id="IPR003598">
    <property type="entry name" value="Ig_sub2"/>
</dbReference>
<dbReference type="SMART" id="SM00409">
    <property type="entry name" value="IG"/>
    <property type="match status" value="4"/>
</dbReference>
<evidence type="ECO:0000256" key="8">
    <source>
        <dbReference type="ARBA" id="ARBA00023157"/>
    </source>
</evidence>
<evidence type="ECO:0000256" key="6">
    <source>
        <dbReference type="ARBA" id="ARBA00022989"/>
    </source>
</evidence>
<dbReference type="AlphaFoldDB" id="A0A2K6GD55"/>
<dbReference type="InterPro" id="IPR050412">
    <property type="entry name" value="Ig-like_Receptors_ImmuneReg"/>
</dbReference>
<dbReference type="Pfam" id="PF13895">
    <property type="entry name" value="Ig_2"/>
    <property type="match status" value="1"/>
</dbReference>
<comment type="subcellular location">
    <subcellularLocation>
        <location evidence="1">Cell membrane</location>
        <topology evidence="1">Single-pass membrane protein</topology>
    </subcellularLocation>
</comment>
<evidence type="ECO:0000256" key="4">
    <source>
        <dbReference type="ARBA" id="ARBA00022729"/>
    </source>
</evidence>
<dbReference type="GO" id="GO:0002764">
    <property type="term" value="P:immune response-regulating signaling pathway"/>
    <property type="evidence" value="ECO:0007669"/>
    <property type="project" value="TreeGrafter"/>
</dbReference>
<keyword evidence="16" id="KW-1185">Reference proteome</keyword>
<reference evidence="15" key="1">
    <citation type="submission" date="2025-08" db="UniProtKB">
        <authorList>
            <consortium name="Ensembl"/>
        </authorList>
    </citation>
    <scope>IDENTIFICATION</scope>
</reference>
<evidence type="ECO:0000256" key="1">
    <source>
        <dbReference type="ARBA" id="ARBA00004162"/>
    </source>
</evidence>
<dbReference type="Gene3D" id="2.60.40.10">
    <property type="entry name" value="Immunoglobulins"/>
    <property type="match status" value="4"/>
</dbReference>
<evidence type="ECO:0000256" key="5">
    <source>
        <dbReference type="ARBA" id="ARBA00022737"/>
    </source>
</evidence>
<feature type="domain" description="Immunoglobulin" evidence="14">
    <location>
        <begin position="123"/>
        <end position="213"/>
    </location>
</feature>
<name>A0A2K6GD55_PROCO</name>
<sequence length="506" mass="55334">MTPTLTALLCLASDFLPGTLPKPTLWAEPDSMIALGSPVTIWCQGTLGAKEYRLDKEGSSEPWDTQKPLEPGDKAKFNIPFVTEQNAGRYRCSYHSPAGWSERSDPLELVVTAPYGELTLTALPSPAVISGGKVTLQCGSWLEFDKFILTKEGEQKFNWTQDSQQHSYRGSQALFPVGPVTPSHRWMFRCYGYQRNNPWVLAGPSDLLELLVSGSSRKPSLLSPQGPVLALGQNLILQCRSDVGYDRFALSQEGGRGLPQRPGRQPQAGLTQAEFPLGPVSHSHGGQYRCYGGHNLSSKWSAPSDPLDILIAGQIPDTPSLSAQPGPMVASGEDVTLLCQSSRRIDTFLLTKEGATDPPLRLRSKYKARRYQAEFSMSPVTSAHGGTYRCYGSRSHSPYLLSLSSDPLDLSQGAGQGGWNETWVDLRGNVMRLRVEDRGPTPPPPDVSFSESEPPSVPAPHPQVLTQWVMEAVTLIPENLPYSSQSYAQYRGEGSAPQRTREQGGH</sequence>
<feature type="region of interest" description="Disordered" evidence="11">
    <location>
        <begin position="487"/>
        <end position="506"/>
    </location>
</feature>
<keyword evidence="7" id="KW-0472">Membrane</keyword>
<feature type="signal peptide" evidence="12">
    <location>
        <begin position="1"/>
        <end position="21"/>
    </location>
</feature>
<evidence type="ECO:0000256" key="11">
    <source>
        <dbReference type="SAM" id="MobiDB-lite"/>
    </source>
</evidence>
<evidence type="ECO:0000313" key="15">
    <source>
        <dbReference type="Ensembl" id="ENSPCOP00000024165.1"/>
    </source>
</evidence>
<dbReference type="GO" id="GO:0005886">
    <property type="term" value="C:plasma membrane"/>
    <property type="evidence" value="ECO:0007669"/>
    <property type="project" value="UniProtKB-SubCell"/>
</dbReference>
<dbReference type="Pfam" id="PF00047">
    <property type="entry name" value="ig"/>
    <property type="match status" value="2"/>
</dbReference>
<evidence type="ECO:0008006" key="17">
    <source>
        <dbReference type="Google" id="ProtNLM"/>
    </source>
</evidence>
<feature type="domain" description="Immunoglobulin subtype 2" evidence="13">
    <location>
        <begin position="34"/>
        <end position="99"/>
    </location>
</feature>
<keyword evidence="4 12" id="KW-0732">Signal</keyword>
<feature type="domain" description="Immunoglobulin subtype 2" evidence="13">
    <location>
        <begin position="330"/>
        <end position="397"/>
    </location>
</feature>
<protein>
    <recommendedName>
        <fullName evidence="17">Ig-like domain-containing protein</fullName>
    </recommendedName>
</protein>
<dbReference type="PANTHER" id="PTHR11738">
    <property type="entry name" value="MHC CLASS I NK CELL RECEPTOR"/>
    <property type="match status" value="1"/>
</dbReference>
<dbReference type="GO" id="GO:0032396">
    <property type="term" value="F:inhibitory MHC class I receptor activity"/>
    <property type="evidence" value="ECO:0007669"/>
    <property type="project" value="TreeGrafter"/>
</dbReference>
<accession>A0A2K6GD55</accession>
<feature type="region of interest" description="Disordered" evidence="11">
    <location>
        <begin position="435"/>
        <end position="461"/>
    </location>
</feature>
<keyword evidence="8" id="KW-1015">Disulfide bond</keyword>
<evidence type="ECO:0000256" key="10">
    <source>
        <dbReference type="ARBA" id="ARBA00023319"/>
    </source>
</evidence>
<dbReference type="GeneTree" id="ENSGT01100000263478"/>
<keyword evidence="9" id="KW-0325">Glycoprotein</keyword>
<dbReference type="InterPro" id="IPR003599">
    <property type="entry name" value="Ig_sub"/>
</dbReference>
<feature type="chain" id="PRO_5014434826" description="Ig-like domain-containing protein" evidence="12">
    <location>
        <begin position="22"/>
        <end position="506"/>
    </location>
</feature>
<keyword evidence="3" id="KW-0812">Transmembrane</keyword>
<evidence type="ECO:0000313" key="16">
    <source>
        <dbReference type="Proteomes" id="UP000233160"/>
    </source>
</evidence>
<dbReference type="Ensembl" id="ENSPCOT00000034845.1">
    <property type="protein sequence ID" value="ENSPCOP00000024165.1"/>
    <property type="gene ID" value="ENSPCOG00000024250.1"/>
</dbReference>
<evidence type="ECO:0000256" key="7">
    <source>
        <dbReference type="ARBA" id="ARBA00023136"/>
    </source>
</evidence>
<evidence type="ECO:0000259" key="13">
    <source>
        <dbReference type="SMART" id="SM00408"/>
    </source>
</evidence>
<feature type="domain" description="Immunoglobulin subtype 2" evidence="13">
    <location>
        <begin position="230"/>
        <end position="297"/>
    </location>
</feature>
<feature type="domain" description="Immunoglobulin" evidence="14">
    <location>
        <begin position="324"/>
        <end position="404"/>
    </location>
</feature>
<evidence type="ECO:0000256" key="3">
    <source>
        <dbReference type="ARBA" id="ARBA00022692"/>
    </source>
</evidence>
<feature type="domain" description="Immunoglobulin" evidence="14">
    <location>
        <begin position="224"/>
        <end position="312"/>
    </location>
</feature>